<dbReference type="Gene3D" id="3.30.565.10">
    <property type="entry name" value="Histidine kinase-like ATPase, C-terminal domain"/>
    <property type="match status" value="1"/>
</dbReference>
<protein>
    <recommendedName>
        <fullName evidence="2">Histidine kinase/HSP90-like ATPase domain-containing protein</fullName>
    </recommendedName>
</protein>
<keyword evidence="1" id="KW-0808">Transferase</keyword>
<dbReference type="AlphaFoldDB" id="A0A418SHR6"/>
<dbReference type="CDD" id="cd16936">
    <property type="entry name" value="HATPase_RsbW-like"/>
    <property type="match status" value="1"/>
</dbReference>
<dbReference type="PANTHER" id="PTHR35526:SF6">
    <property type="entry name" value="SLR1861 PROTEIN"/>
    <property type="match status" value="1"/>
</dbReference>
<reference evidence="3 4" key="1">
    <citation type="submission" date="2020-08" db="EMBL/GenBank/DDBJ databases">
        <title>Genome sequence of Rhodobacteraceae bacterium Lw-13e.</title>
        <authorList>
            <person name="Poehlein A."/>
            <person name="Wolter L."/>
            <person name="Daniel R."/>
            <person name="Brinkhoff T."/>
        </authorList>
    </citation>
    <scope>NUCLEOTIDE SEQUENCE [LARGE SCALE GENOMIC DNA]</scope>
    <source>
        <strain evidence="3 4">Lw-13e</strain>
    </source>
</reference>
<name>A0A418SHR6_9RHOB</name>
<dbReference type="PANTHER" id="PTHR35526">
    <property type="entry name" value="ANTI-SIGMA-F FACTOR RSBW-RELATED"/>
    <property type="match status" value="1"/>
</dbReference>
<keyword evidence="4" id="KW-1185">Reference proteome</keyword>
<dbReference type="InterPro" id="IPR036890">
    <property type="entry name" value="HATPase_C_sf"/>
</dbReference>
<keyword evidence="1" id="KW-0418">Kinase</keyword>
<dbReference type="EMBL" id="CP060436">
    <property type="protein sequence ID" value="QPM90249.1"/>
    <property type="molecule type" value="Genomic_DNA"/>
</dbReference>
<sequence length="425" mass="45312">MSEDQHQDGPRRDALALPAQAALLPQVSDWLLGSTILQDAPEGLAGKLDLVVEELFLNLANHAYADGEGEVRLALIASDRDVTLQIEDDGAAFDPLASAPEPDLDMEIDERAIGGLGLHLIRSLSDAQTYERTAGVNRLTLVFRTVPAEDPSAAAAPAPTPTPRRKAPGLHAPSDRERKGVFFAFFLRILLPVAAIMTASLIMAAGLNVLRLERAFQDAAQIRYDSVARELSDTIASSFGAGLSLGSNQAIQVAIDRSEALHDSLIRFYVTDPEGRTIYASAGGAATRPDSFATALAGMTDDQSDLRHGMDDETFLTAAPLLAGGGEIGTLLLVFPSQDLFEVTADLRREVASAAPVVALISLPLIGLIALLIMIPFDRRFQHQADGMHDMADGLDRPLHPRDGPLLRAADAIALQVSTAEAPRS</sequence>
<dbReference type="Proteomes" id="UP000283786">
    <property type="component" value="Chromosome"/>
</dbReference>
<evidence type="ECO:0000256" key="1">
    <source>
        <dbReference type="ARBA" id="ARBA00022527"/>
    </source>
</evidence>
<dbReference type="Pfam" id="PF13581">
    <property type="entry name" value="HATPase_c_2"/>
    <property type="match status" value="1"/>
</dbReference>
<proteinExistence type="predicted"/>
<evidence type="ECO:0000259" key="2">
    <source>
        <dbReference type="Pfam" id="PF13581"/>
    </source>
</evidence>
<dbReference type="SUPFAM" id="SSF55874">
    <property type="entry name" value="ATPase domain of HSP90 chaperone/DNA topoisomerase II/histidine kinase"/>
    <property type="match status" value="1"/>
</dbReference>
<dbReference type="InterPro" id="IPR003594">
    <property type="entry name" value="HATPase_dom"/>
</dbReference>
<dbReference type="KEGG" id="palw:PSAL_014840"/>
<dbReference type="GO" id="GO:0004674">
    <property type="term" value="F:protein serine/threonine kinase activity"/>
    <property type="evidence" value="ECO:0007669"/>
    <property type="project" value="UniProtKB-KW"/>
</dbReference>
<feature type="domain" description="Histidine kinase/HSP90-like ATPase" evidence="2">
    <location>
        <begin position="19"/>
        <end position="142"/>
    </location>
</feature>
<accession>A0A418SHR6</accession>
<keyword evidence="1" id="KW-0723">Serine/threonine-protein kinase</keyword>
<evidence type="ECO:0000313" key="4">
    <source>
        <dbReference type="Proteomes" id="UP000283786"/>
    </source>
</evidence>
<dbReference type="RefSeq" id="WP_119838824.1">
    <property type="nucleotide sequence ID" value="NZ_CP060436.1"/>
</dbReference>
<dbReference type="InterPro" id="IPR050267">
    <property type="entry name" value="Anti-sigma-factor_SerPK"/>
</dbReference>
<organism evidence="3 4">
    <name type="scientific">Pseudooceanicola algae</name>
    <dbReference type="NCBI Taxonomy" id="1537215"/>
    <lineage>
        <taxon>Bacteria</taxon>
        <taxon>Pseudomonadati</taxon>
        <taxon>Pseudomonadota</taxon>
        <taxon>Alphaproteobacteria</taxon>
        <taxon>Rhodobacterales</taxon>
        <taxon>Paracoccaceae</taxon>
        <taxon>Pseudooceanicola</taxon>
    </lineage>
</organism>
<evidence type="ECO:0000313" key="3">
    <source>
        <dbReference type="EMBL" id="QPM90249.1"/>
    </source>
</evidence>
<gene>
    <name evidence="3" type="ORF">PSAL_014840</name>
</gene>
<dbReference type="OrthoDB" id="9792240at2"/>